<proteinExistence type="predicted"/>
<organism evidence="12 13">
    <name type="scientific">Pseudoalteromonas haloplanktis</name>
    <name type="common">Alteromonas haloplanktis</name>
    <dbReference type="NCBI Taxonomy" id="228"/>
    <lineage>
        <taxon>Bacteria</taxon>
        <taxon>Pseudomonadati</taxon>
        <taxon>Pseudomonadota</taxon>
        <taxon>Gammaproteobacteria</taxon>
        <taxon>Alteromonadales</taxon>
        <taxon>Pseudoalteromonadaceae</taxon>
        <taxon>Pseudoalteromonas</taxon>
    </lineage>
</organism>
<dbReference type="Gene3D" id="2.40.170.20">
    <property type="entry name" value="TonB-dependent receptor, beta-barrel domain"/>
    <property type="match status" value="1"/>
</dbReference>
<dbReference type="AlphaFoldDB" id="A0A9W4QR97"/>
<comment type="caution">
    <text evidence="12">The sequence shown here is derived from an EMBL/GenBank/DDBJ whole genome shotgun (WGS) entry which is preliminary data.</text>
</comment>
<sequence length="221" mass="25163">MAAFTQFDYQLNQDWLITAGLRYSYESLDYDSVSQLNVVIDADDLTGVKVPFYRVQGEQSDNGISGQLGVNFKVDDSTYAYYRFANGAKSGGYNGGFLSSVEQAQLADYQKERLNSHEIGSKSWWPQQGIRFNWAAFYYDYNDKQVFMNQPSTSEQSPPIQLLENVADSIIYGLEADLEYWLTDNLNVKFAMGYIPHAEFEEYVDPLGNALTDNRLPFTSK</sequence>
<reference evidence="12" key="1">
    <citation type="submission" date="2022-07" db="EMBL/GenBank/DDBJ databases">
        <authorList>
            <person name="Criscuolo A."/>
        </authorList>
    </citation>
    <scope>NUCLEOTIDE SEQUENCE</scope>
    <source>
        <strain evidence="12">CIP103197</strain>
    </source>
</reference>
<keyword evidence="2" id="KW-0813">Transport</keyword>
<comment type="subcellular location">
    <subcellularLocation>
        <location evidence="1">Cell outer membrane</location>
        <topology evidence="1">Multi-pass membrane protein</topology>
    </subcellularLocation>
</comment>
<keyword evidence="10" id="KW-0998">Cell outer membrane</keyword>
<evidence type="ECO:0000256" key="3">
    <source>
        <dbReference type="ARBA" id="ARBA00022452"/>
    </source>
</evidence>
<name>A0A9W4QR97_PSEHA</name>
<dbReference type="PANTHER" id="PTHR32552:SF81">
    <property type="entry name" value="TONB-DEPENDENT OUTER MEMBRANE RECEPTOR"/>
    <property type="match status" value="1"/>
</dbReference>
<keyword evidence="13" id="KW-1185">Reference proteome</keyword>
<evidence type="ECO:0000256" key="1">
    <source>
        <dbReference type="ARBA" id="ARBA00004571"/>
    </source>
</evidence>
<keyword evidence="9" id="KW-0472">Membrane</keyword>
<evidence type="ECO:0000256" key="5">
    <source>
        <dbReference type="ARBA" id="ARBA00022692"/>
    </source>
</evidence>
<dbReference type="PANTHER" id="PTHR32552">
    <property type="entry name" value="FERRICHROME IRON RECEPTOR-RELATED"/>
    <property type="match status" value="1"/>
</dbReference>
<dbReference type="Pfam" id="PF00593">
    <property type="entry name" value="TonB_dep_Rec_b-barrel"/>
    <property type="match status" value="1"/>
</dbReference>
<evidence type="ECO:0000256" key="8">
    <source>
        <dbReference type="ARBA" id="ARBA00023077"/>
    </source>
</evidence>
<keyword evidence="6" id="KW-0408">Iron</keyword>
<dbReference type="SUPFAM" id="SSF56935">
    <property type="entry name" value="Porins"/>
    <property type="match status" value="1"/>
</dbReference>
<evidence type="ECO:0000256" key="10">
    <source>
        <dbReference type="ARBA" id="ARBA00023237"/>
    </source>
</evidence>
<evidence type="ECO:0000256" key="2">
    <source>
        <dbReference type="ARBA" id="ARBA00022448"/>
    </source>
</evidence>
<evidence type="ECO:0000313" key="13">
    <source>
        <dbReference type="Proteomes" id="UP001152447"/>
    </source>
</evidence>
<keyword evidence="4" id="KW-0410">Iron transport</keyword>
<feature type="domain" description="TonB-dependent receptor-like beta-barrel" evidence="11">
    <location>
        <begin position="2"/>
        <end position="221"/>
    </location>
</feature>
<evidence type="ECO:0000256" key="9">
    <source>
        <dbReference type="ARBA" id="ARBA00023136"/>
    </source>
</evidence>
<evidence type="ECO:0000256" key="7">
    <source>
        <dbReference type="ARBA" id="ARBA00023065"/>
    </source>
</evidence>
<dbReference type="InterPro" id="IPR000531">
    <property type="entry name" value="Beta-barrel_TonB"/>
</dbReference>
<evidence type="ECO:0000256" key="4">
    <source>
        <dbReference type="ARBA" id="ARBA00022496"/>
    </source>
</evidence>
<dbReference type="InterPro" id="IPR039426">
    <property type="entry name" value="TonB-dep_rcpt-like"/>
</dbReference>
<evidence type="ECO:0000259" key="11">
    <source>
        <dbReference type="Pfam" id="PF00593"/>
    </source>
</evidence>
<evidence type="ECO:0000313" key="12">
    <source>
        <dbReference type="EMBL" id="CAH9049816.1"/>
    </source>
</evidence>
<dbReference type="InterPro" id="IPR036942">
    <property type="entry name" value="Beta-barrel_TonB_sf"/>
</dbReference>
<keyword evidence="5" id="KW-0812">Transmembrane</keyword>
<evidence type="ECO:0000256" key="6">
    <source>
        <dbReference type="ARBA" id="ARBA00023004"/>
    </source>
</evidence>
<gene>
    <name evidence="12" type="ORF">PSEHALCIP103_00045</name>
</gene>
<keyword evidence="3" id="KW-1134">Transmembrane beta strand</keyword>
<dbReference type="GO" id="GO:0009279">
    <property type="term" value="C:cell outer membrane"/>
    <property type="evidence" value="ECO:0007669"/>
    <property type="project" value="UniProtKB-SubCell"/>
</dbReference>
<protein>
    <recommendedName>
        <fullName evidence="11">TonB-dependent receptor-like beta-barrel domain-containing protein</fullName>
    </recommendedName>
</protein>
<dbReference type="GO" id="GO:0006826">
    <property type="term" value="P:iron ion transport"/>
    <property type="evidence" value="ECO:0007669"/>
    <property type="project" value="UniProtKB-KW"/>
</dbReference>
<dbReference type="Proteomes" id="UP001152447">
    <property type="component" value="Unassembled WGS sequence"/>
</dbReference>
<dbReference type="EMBL" id="CAMAPB010000001">
    <property type="protein sequence ID" value="CAH9049816.1"/>
    <property type="molecule type" value="Genomic_DNA"/>
</dbReference>
<keyword evidence="7" id="KW-0406">Ion transport</keyword>
<keyword evidence="8" id="KW-0798">TonB box</keyword>
<accession>A0A9W4QR97</accession>